<dbReference type="GeneID" id="91973663"/>
<dbReference type="AlphaFoldDB" id="A0A5Q2TZV2"/>
<gene>
    <name evidence="9" type="ORF">GHC21_14680</name>
    <name evidence="10" type="ORF">QBD33_15320</name>
</gene>
<evidence type="ECO:0000256" key="5">
    <source>
        <dbReference type="ARBA" id="ARBA00022692"/>
    </source>
</evidence>
<evidence type="ECO:0000256" key="8">
    <source>
        <dbReference type="SAM" id="Phobius"/>
    </source>
</evidence>
<dbReference type="NCBIfam" id="NF007077">
    <property type="entry name" value="PRK09528.1"/>
    <property type="match status" value="1"/>
</dbReference>
<keyword evidence="5 8" id="KW-0812">Transmembrane</keyword>
<dbReference type="PANTHER" id="PTHR23522">
    <property type="entry name" value="BLL5896 PROTEIN"/>
    <property type="match status" value="1"/>
</dbReference>
<evidence type="ECO:0000256" key="4">
    <source>
        <dbReference type="ARBA" id="ARBA00022519"/>
    </source>
</evidence>
<evidence type="ECO:0000256" key="6">
    <source>
        <dbReference type="ARBA" id="ARBA00022989"/>
    </source>
</evidence>
<dbReference type="EMBL" id="CP123488">
    <property type="protein sequence ID" value="WGL55018.1"/>
    <property type="molecule type" value="Genomic_DNA"/>
</dbReference>
<keyword evidence="11" id="KW-1185">Reference proteome</keyword>
<reference evidence="10" key="2">
    <citation type="submission" date="2023-04" db="EMBL/GenBank/DDBJ databases">
        <title>APH(3)-Id, a novel chromosomal aminoglycoside phosphotransferase, identified from an environmental isolate of Kluyvera intermedia DW18.</title>
        <authorList>
            <person name="Sha Y."/>
        </authorList>
    </citation>
    <scope>NUCLEOTIDE SEQUENCE</scope>
    <source>
        <strain evidence="10">DW18</strain>
    </source>
</reference>
<feature type="transmembrane region" description="Helical" evidence="8">
    <location>
        <begin position="46"/>
        <end position="64"/>
    </location>
</feature>
<keyword evidence="2" id="KW-0813">Transport</keyword>
<dbReference type="RefSeq" id="WP_153743344.1">
    <property type="nucleotide sequence ID" value="NZ_CP045843.1"/>
</dbReference>
<feature type="transmembrane region" description="Helical" evidence="8">
    <location>
        <begin position="343"/>
        <end position="366"/>
    </location>
</feature>
<accession>A0A5Q2TZV2</accession>
<feature type="transmembrane region" description="Helical" evidence="8">
    <location>
        <begin position="143"/>
        <end position="162"/>
    </location>
</feature>
<dbReference type="EMBL" id="CP045845">
    <property type="protein sequence ID" value="QGH30845.1"/>
    <property type="molecule type" value="Genomic_DNA"/>
</dbReference>
<dbReference type="Proteomes" id="UP001177527">
    <property type="component" value="Chromosome"/>
</dbReference>
<evidence type="ECO:0000313" key="9">
    <source>
        <dbReference type="EMBL" id="QGH30845.1"/>
    </source>
</evidence>
<feature type="transmembrane region" description="Helical" evidence="8">
    <location>
        <begin position="9"/>
        <end position="34"/>
    </location>
</feature>
<feature type="transmembrane region" description="Helical" evidence="8">
    <location>
        <begin position="253"/>
        <end position="277"/>
    </location>
</feature>
<dbReference type="Pfam" id="PF01306">
    <property type="entry name" value="LacY_symp"/>
    <property type="match status" value="1"/>
</dbReference>
<keyword evidence="4" id="KW-0997">Cell inner membrane</keyword>
<dbReference type="NCBIfam" id="TIGR00882">
    <property type="entry name" value="2A0105"/>
    <property type="match status" value="1"/>
</dbReference>
<feature type="transmembrane region" description="Helical" evidence="8">
    <location>
        <begin position="216"/>
        <end position="233"/>
    </location>
</feature>
<feature type="transmembrane region" description="Helical" evidence="8">
    <location>
        <begin position="168"/>
        <end position="187"/>
    </location>
</feature>
<feature type="transmembrane region" description="Helical" evidence="8">
    <location>
        <begin position="372"/>
        <end position="393"/>
    </location>
</feature>
<keyword evidence="7 8" id="KW-0472">Membrane</keyword>
<evidence type="ECO:0000313" key="12">
    <source>
        <dbReference type="Proteomes" id="UP001177527"/>
    </source>
</evidence>
<proteinExistence type="predicted"/>
<name>A0A5Q2TZV2_KLUIN</name>
<evidence type="ECO:0000313" key="11">
    <source>
        <dbReference type="Proteomes" id="UP000344450"/>
    </source>
</evidence>
<comment type="subcellular location">
    <subcellularLocation>
        <location evidence="1">Cell inner membrane</location>
        <topology evidence="1">Multi-pass membrane protein</topology>
    </subcellularLocation>
</comment>
<keyword evidence="6 8" id="KW-1133">Transmembrane helix</keyword>
<dbReference type="SUPFAM" id="SSF103473">
    <property type="entry name" value="MFS general substrate transporter"/>
    <property type="match status" value="1"/>
</dbReference>
<keyword evidence="3" id="KW-1003">Cell membrane</keyword>
<dbReference type="PRINTS" id="PR00174">
    <property type="entry name" value="LACYSMPORT"/>
</dbReference>
<dbReference type="Gene3D" id="1.20.1250.20">
    <property type="entry name" value="MFS general substrate transporter like domains"/>
    <property type="match status" value="2"/>
</dbReference>
<evidence type="ECO:0000313" key="10">
    <source>
        <dbReference type="EMBL" id="WGL55018.1"/>
    </source>
</evidence>
<sequence>MLLPGKRNYILLSIFDFLYLFAWSATMAFFVIWTTQHLGISATQTGLLYAINAFIALLMQPFFGFISDKFGLKKQLIWIIVALLLPVGPFFIYVYAPLLVHSFWLGAILGGIYLGIIFNSGCGVIDSYIDKISRRYSFEYGRVRMWGSLGWAAAAWIVGKYIDTLPNLSFWLASCAIVVAALCFMMTKIELTDAEIQKTNSLKAVHALELAKNSQFWMLLIFTLFVTQIYDTYDQQFAQYFSMQFPTKEEGNHWYGILASVQVCGETLFLCLMPWFVNRTGAKWALVIAGTIMSVRIAGSAIQLGPVWIAAVKMLHAIEKPLILVSVFKFISANFDNKLLSTVYLLVLFVASIATAIYSPIAGYLYDTIGFADTYLILGSIAGFFTLVSVFTLRDARVDKPVIAQPQGSTLAG</sequence>
<dbReference type="Proteomes" id="UP000344450">
    <property type="component" value="Chromosome"/>
</dbReference>
<evidence type="ECO:0000256" key="3">
    <source>
        <dbReference type="ARBA" id="ARBA00022475"/>
    </source>
</evidence>
<protein>
    <submittedName>
        <fullName evidence="9 10">MFS transporter</fullName>
    </submittedName>
</protein>
<dbReference type="InterPro" id="IPR000576">
    <property type="entry name" value="LacY/RafB_perm_fam"/>
</dbReference>
<dbReference type="GO" id="GO:0030395">
    <property type="term" value="F:lactose binding"/>
    <property type="evidence" value="ECO:0007669"/>
    <property type="project" value="TreeGrafter"/>
</dbReference>
<dbReference type="InterPro" id="IPR036259">
    <property type="entry name" value="MFS_trans_sf"/>
</dbReference>
<reference evidence="9 11" key="1">
    <citation type="submission" date="2019-10" db="EMBL/GenBank/DDBJ databases">
        <title>Complete genome sequencing of drug resistant plasmids in Kluyvera intermedia.</title>
        <authorList>
            <person name="Ke C."/>
            <person name="Jian S."/>
        </authorList>
    </citation>
    <scope>NUCLEOTIDE SEQUENCE [LARGE SCALE GENOMIC DNA]</scope>
    <source>
        <strain evidence="9 11">N2-1</strain>
    </source>
</reference>
<evidence type="ECO:0000256" key="1">
    <source>
        <dbReference type="ARBA" id="ARBA00004429"/>
    </source>
</evidence>
<feature type="transmembrane region" description="Helical" evidence="8">
    <location>
        <begin position="102"/>
        <end position="122"/>
    </location>
</feature>
<organism evidence="10 12">
    <name type="scientific">Kluyvera intermedia</name>
    <name type="common">Enterobacter intermedius</name>
    <dbReference type="NCBI Taxonomy" id="61648"/>
    <lineage>
        <taxon>Bacteria</taxon>
        <taxon>Pseudomonadati</taxon>
        <taxon>Pseudomonadota</taxon>
        <taxon>Gammaproteobacteria</taxon>
        <taxon>Enterobacterales</taxon>
        <taxon>Enterobacteriaceae</taxon>
        <taxon>Kluyvera</taxon>
    </lineage>
</organism>
<evidence type="ECO:0000256" key="7">
    <source>
        <dbReference type="ARBA" id="ARBA00023136"/>
    </source>
</evidence>
<evidence type="ECO:0000256" key="2">
    <source>
        <dbReference type="ARBA" id="ARBA00022448"/>
    </source>
</evidence>
<dbReference type="PANTHER" id="PTHR23522:SF10">
    <property type="entry name" value="3-PHENYLPROPIONIC ACID TRANSPORTER-RELATED"/>
    <property type="match status" value="1"/>
</dbReference>
<feature type="transmembrane region" description="Helical" evidence="8">
    <location>
        <begin position="76"/>
        <end position="96"/>
    </location>
</feature>
<dbReference type="GO" id="GO:0005886">
    <property type="term" value="C:plasma membrane"/>
    <property type="evidence" value="ECO:0007669"/>
    <property type="project" value="UniProtKB-SubCell"/>
</dbReference>
<dbReference type="GO" id="GO:0015528">
    <property type="term" value="F:lactose:proton symporter activity"/>
    <property type="evidence" value="ECO:0007669"/>
    <property type="project" value="TreeGrafter"/>
</dbReference>